<dbReference type="NCBIfam" id="TIGR03696">
    <property type="entry name" value="Rhs_assc_core"/>
    <property type="match status" value="1"/>
</dbReference>
<name>A0A5M7BMJ7_SACHI</name>
<dbReference type="Pfam" id="PF05593">
    <property type="entry name" value="RHS_repeat"/>
    <property type="match status" value="4"/>
</dbReference>
<protein>
    <submittedName>
        <fullName evidence="5">RHS repeat protein</fullName>
    </submittedName>
</protein>
<feature type="domain" description="Teneurin-like YD-shell" evidence="4">
    <location>
        <begin position="352"/>
        <end position="530"/>
    </location>
</feature>
<sequence>MAPRKPRGGDGGGEGGTPQKNKPPQTVGGIDASTSVSKAQDATHQAAQSGRAGGNGQNPTTPAGTTPPPKSDPPPQDPSKPGDQDTPLQDKSDDPQNPTTDGEKRNTEGDPIDIATGEMILPQTDVQLQSVLPLVIRRTHLSSYRVGMRFGASWTSTLDQRLELSSAGVSFAAEDGKLLLAPTPAVGATSRFAGSFHELTRDEDGGFTLAEFGTGRKLLFARGKDVLPLIAVVDRNGHRIDFDYDAAGTPVEVRHSGGYRIRVESEDGLVTALYLCGADNGDDVLLMRYVYEDERLTEVINASGLPMRFTYDRAGRITSWTDRNDKWYRYTYDAEGRVVAVEGSGRFLSGTVEYDRENRITYWTNSQGARTAYHLNEAGQTIREVDPLGGETRSEWDDYDRLLSRTDPIGRTTRYEYDDDGNLTAVTRPDGSQARFEYNDLRLPITVIAPDGTVSRREYDERGNLVRVVDPVGAVTSYAYDERGHLTSITDALGNVQQFETDEAGLTVAITNPLGHETRYERDGFGRLAAVADPLGGTTRFGWTVDGKPAHRTLPDGSTERWIYDGESNLRARIDALGQVTGTEVTHFDLPSAVVRPDGTRLQFGYDSELRLVSVTNEQGLVWRYEYDAAGNLVREIDFNDRVVTYSYDPAGQLVERINGAGESARFVRDLLGNVIERRGRTSVSTFAYDPLGRLVEATDGDTRVSYRRDAAGRVISESVNGRTVHSVYDQLGRRVRRRTPSGAESTWEYDPNSNLVALHTAGQTLTFGYDAAGREVQRQIGVDTVLTQAWDVNHRLLSQSVIGASGRRMQERSYTYRADGYLAGIDDQLTGPRTFELDLAGRVTAITGSGWDERYAYDEAGNPSRATWPVLPGSADADELGDREYQGTLIRRAGNVRYEHDAQGRVVLRQRKRLSRKPDTWRYYWDDDDRLVEVLTPDGSRWRYRYDALGRRVAKQRLSPDGSQVLEQVEFTWDGTVLAEQAHTDGFADVSGPSTTRVTVWEYEPGTFRPLTQTERAPLRNAPQQWIDEQFYSIITDLVGTPTELINDRGGIAWFQRTTLWGKPTAQSSAGGYTPLRFPGQYYDQETGLNYNFHRHYDPSSGYYASVDPLGLVAGPDPHRYVSNPTEFVDPLGLAPYKLNLGSGQNPMDGAVNLNKEPDTGVDVVASADQLPFRDGSFKEVHAVNPFGYQPVSAETARVLDTDGKLYVTGSPKNKWIKPPDDPESFGLVRETPKEGIPMIPEHQFGTQRLSNGEPLRTTENHRTHIYRKL</sequence>
<dbReference type="EMBL" id="VWPH01000011">
    <property type="protein sequence ID" value="KAA5830210.1"/>
    <property type="molecule type" value="Genomic_DNA"/>
</dbReference>
<dbReference type="InterPro" id="IPR050708">
    <property type="entry name" value="T6SS_VgrG/RHS"/>
</dbReference>
<keyword evidence="1" id="KW-0677">Repeat</keyword>
<dbReference type="Gene3D" id="2.180.10.10">
    <property type="entry name" value="RHS repeat-associated core"/>
    <property type="match status" value="3"/>
</dbReference>
<dbReference type="PANTHER" id="PTHR32305">
    <property type="match status" value="1"/>
</dbReference>
<feature type="compositionally biased region" description="Polar residues" evidence="2">
    <location>
        <begin position="32"/>
        <end position="48"/>
    </location>
</feature>
<dbReference type="InterPro" id="IPR056823">
    <property type="entry name" value="TEN-like_YD-shell"/>
</dbReference>
<dbReference type="OrthoDB" id="4981820at2"/>
<dbReference type="NCBIfam" id="TIGR01643">
    <property type="entry name" value="YD_repeat_2x"/>
    <property type="match status" value="10"/>
</dbReference>
<dbReference type="SMR" id="A0A5M7BMJ7"/>
<evidence type="ECO:0000259" key="4">
    <source>
        <dbReference type="Pfam" id="PF25023"/>
    </source>
</evidence>
<dbReference type="PANTHER" id="PTHR32305:SF15">
    <property type="entry name" value="PROTEIN RHSA-RELATED"/>
    <property type="match status" value="1"/>
</dbReference>
<dbReference type="InterPro" id="IPR045351">
    <property type="entry name" value="DUF6531"/>
</dbReference>
<dbReference type="Pfam" id="PF20148">
    <property type="entry name" value="DUF6531"/>
    <property type="match status" value="1"/>
</dbReference>
<evidence type="ECO:0000256" key="2">
    <source>
        <dbReference type="SAM" id="MobiDB-lite"/>
    </source>
</evidence>
<feature type="compositionally biased region" description="Pro residues" evidence="2">
    <location>
        <begin position="65"/>
        <end position="78"/>
    </location>
</feature>
<dbReference type="InterPro" id="IPR006530">
    <property type="entry name" value="YD"/>
</dbReference>
<proteinExistence type="predicted"/>
<dbReference type="RefSeq" id="WP_150069066.1">
    <property type="nucleotide sequence ID" value="NZ_JBEPDJ010000013.1"/>
</dbReference>
<keyword evidence="6" id="KW-1185">Reference proteome</keyword>
<evidence type="ECO:0000256" key="1">
    <source>
        <dbReference type="ARBA" id="ARBA00022737"/>
    </source>
</evidence>
<dbReference type="AlphaFoldDB" id="A0A5M7BMJ7"/>
<reference evidence="5 6" key="1">
    <citation type="submission" date="2019-09" db="EMBL/GenBank/DDBJ databases">
        <title>Draft genome sequence of the thermophilic Saccharopolyspora hirsuta VKM Ac-666T.</title>
        <authorList>
            <person name="Lobastova T.G."/>
            <person name="Fokina V."/>
            <person name="Bragin E.Y."/>
            <person name="Shtratnikova V.Y."/>
            <person name="Starodumova I.P."/>
            <person name="Tarlachkov S.V."/>
            <person name="Donova M.V."/>
        </authorList>
    </citation>
    <scope>NUCLEOTIDE SEQUENCE [LARGE SCALE GENOMIC DNA]</scope>
    <source>
        <strain evidence="5 6">VKM Ac-666</strain>
    </source>
</reference>
<evidence type="ECO:0000259" key="3">
    <source>
        <dbReference type="Pfam" id="PF20148"/>
    </source>
</evidence>
<gene>
    <name evidence="5" type="ORF">F1721_24315</name>
</gene>
<evidence type="ECO:0000313" key="6">
    <source>
        <dbReference type="Proteomes" id="UP000323946"/>
    </source>
</evidence>
<dbReference type="InterPro" id="IPR022385">
    <property type="entry name" value="Rhs_assc_core"/>
</dbReference>
<feature type="region of interest" description="Disordered" evidence="2">
    <location>
        <begin position="1"/>
        <end position="111"/>
    </location>
</feature>
<dbReference type="InterPro" id="IPR031325">
    <property type="entry name" value="RHS_repeat"/>
</dbReference>
<organism evidence="5 6">
    <name type="scientific">Saccharopolyspora hirsuta</name>
    <dbReference type="NCBI Taxonomy" id="1837"/>
    <lineage>
        <taxon>Bacteria</taxon>
        <taxon>Bacillati</taxon>
        <taxon>Actinomycetota</taxon>
        <taxon>Actinomycetes</taxon>
        <taxon>Pseudonocardiales</taxon>
        <taxon>Pseudonocardiaceae</taxon>
        <taxon>Saccharopolyspora</taxon>
    </lineage>
</organism>
<accession>A0A5M7BMJ7</accession>
<dbReference type="Pfam" id="PF25023">
    <property type="entry name" value="TEN_YD-shell"/>
    <property type="match status" value="1"/>
</dbReference>
<evidence type="ECO:0000313" key="5">
    <source>
        <dbReference type="EMBL" id="KAA5830210.1"/>
    </source>
</evidence>
<comment type="caution">
    <text evidence="5">The sequence shown here is derived from an EMBL/GenBank/DDBJ whole genome shotgun (WGS) entry which is preliminary data.</text>
</comment>
<feature type="domain" description="DUF6531" evidence="3">
    <location>
        <begin position="109"/>
        <end position="178"/>
    </location>
</feature>
<feature type="compositionally biased region" description="Basic and acidic residues" evidence="2">
    <location>
        <begin position="80"/>
        <end position="94"/>
    </location>
</feature>
<dbReference type="Proteomes" id="UP000323946">
    <property type="component" value="Unassembled WGS sequence"/>
</dbReference>